<comment type="catalytic activity">
    <reaction evidence="6 7">
        <text>dUTP + H2O = dUMP + diphosphate + H(+)</text>
        <dbReference type="Rhea" id="RHEA:10248"/>
        <dbReference type="ChEBI" id="CHEBI:15377"/>
        <dbReference type="ChEBI" id="CHEBI:15378"/>
        <dbReference type="ChEBI" id="CHEBI:33019"/>
        <dbReference type="ChEBI" id="CHEBI:61555"/>
        <dbReference type="ChEBI" id="CHEBI:246422"/>
        <dbReference type="EC" id="3.6.1.23"/>
    </reaction>
</comment>
<keyword evidence="10" id="KW-1185">Reference proteome</keyword>
<protein>
    <recommendedName>
        <fullName evidence="7">Deoxyuridine 5'-triphosphate nucleotidohydrolase</fullName>
        <shortName evidence="7">dUTPase</shortName>
        <ecNumber evidence="7">3.6.1.23</ecNumber>
    </recommendedName>
    <alternativeName>
        <fullName evidence="7">dUTP pyrophosphatase</fullName>
    </alternativeName>
</protein>
<dbReference type="PANTHER" id="PTHR11241:SF0">
    <property type="entry name" value="DEOXYURIDINE 5'-TRIPHOSPHATE NUCLEOTIDOHYDROLASE"/>
    <property type="match status" value="1"/>
</dbReference>
<accession>A0A4R7KRX5</accession>
<dbReference type="NCBIfam" id="TIGR00576">
    <property type="entry name" value="dut"/>
    <property type="match status" value="1"/>
</dbReference>
<dbReference type="AlphaFoldDB" id="A0A4R7KRX5"/>
<dbReference type="RefSeq" id="WP_133627667.1">
    <property type="nucleotide sequence ID" value="NZ_SOAZ01000006.1"/>
</dbReference>
<evidence type="ECO:0000256" key="5">
    <source>
        <dbReference type="ARBA" id="ARBA00023080"/>
    </source>
</evidence>
<dbReference type="GO" id="GO:0004170">
    <property type="term" value="F:dUTP diphosphatase activity"/>
    <property type="evidence" value="ECO:0007669"/>
    <property type="project" value="UniProtKB-UniRule"/>
</dbReference>
<comment type="cofactor">
    <cofactor evidence="7">
        <name>Mg(2+)</name>
        <dbReference type="ChEBI" id="CHEBI:18420"/>
    </cofactor>
</comment>
<evidence type="ECO:0000313" key="9">
    <source>
        <dbReference type="EMBL" id="TDT61557.1"/>
    </source>
</evidence>
<comment type="similarity">
    <text evidence="1 7">Belongs to the dUTPase family.</text>
</comment>
<keyword evidence="5 7" id="KW-0546">Nucleotide metabolism</keyword>
<dbReference type="UniPathway" id="UPA00610">
    <property type="reaction ID" value="UER00666"/>
</dbReference>
<evidence type="ECO:0000256" key="2">
    <source>
        <dbReference type="ARBA" id="ARBA00022723"/>
    </source>
</evidence>
<dbReference type="Gene3D" id="2.70.40.10">
    <property type="match status" value="1"/>
</dbReference>
<feature type="binding site" evidence="7">
    <location>
        <begin position="83"/>
        <end position="85"/>
    </location>
    <ligand>
        <name>substrate</name>
    </ligand>
</feature>
<dbReference type="SUPFAM" id="SSF51283">
    <property type="entry name" value="dUTPase-like"/>
    <property type="match status" value="1"/>
</dbReference>
<dbReference type="PANTHER" id="PTHR11241">
    <property type="entry name" value="DEOXYURIDINE 5'-TRIPHOSPHATE NUCLEOTIDOHYDROLASE"/>
    <property type="match status" value="1"/>
</dbReference>
<dbReference type="InterPro" id="IPR008181">
    <property type="entry name" value="dUTPase"/>
</dbReference>
<feature type="binding site" evidence="7">
    <location>
        <position position="79"/>
    </location>
    <ligand>
        <name>substrate</name>
    </ligand>
</feature>
<dbReference type="GO" id="GO:0000287">
    <property type="term" value="F:magnesium ion binding"/>
    <property type="evidence" value="ECO:0007669"/>
    <property type="project" value="UniProtKB-UniRule"/>
</dbReference>
<keyword evidence="3 7" id="KW-0378">Hydrolase</keyword>
<evidence type="ECO:0000313" key="10">
    <source>
        <dbReference type="Proteomes" id="UP000295325"/>
    </source>
</evidence>
<evidence type="ECO:0000256" key="1">
    <source>
        <dbReference type="ARBA" id="ARBA00006581"/>
    </source>
</evidence>
<proteinExistence type="inferred from homology"/>
<dbReference type="EMBL" id="SOAZ01000006">
    <property type="protein sequence ID" value="TDT61557.1"/>
    <property type="molecule type" value="Genomic_DNA"/>
</dbReference>
<gene>
    <name evidence="7" type="primary">dut</name>
    <name evidence="9" type="ORF">EDD71_10641</name>
</gene>
<dbReference type="OrthoDB" id="9809956at2"/>
<reference evidence="9 10" key="1">
    <citation type="submission" date="2019-03" db="EMBL/GenBank/DDBJ databases">
        <title>Genomic Encyclopedia of Type Strains, Phase IV (KMG-IV): sequencing the most valuable type-strain genomes for metagenomic binning, comparative biology and taxonomic classification.</title>
        <authorList>
            <person name="Goeker M."/>
        </authorList>
    </citation>
    <scope>NUCLEOTIDE SEQUENCE [LARGE SCALE GENOMIC DNA]</scope>
    <source>
        <strain evidence="9 10">DSM 24455</strain>
    </source>
</reference>
<evidence type="ECO:0000256" key="3">
    <source>
        <dbReference type="ARBA" id="ARBA00022801"/>
    </source>
</evidence>
<keyword evidence="2 7" id="KW-0479">Metal-binding</keyword>
<dbReference type="InterPro" id="IPR033704">
    <property type="entry name" value="dUTPase_trimeric"/>
</dbReference>
<name>A0A4R7KRX5_9CLOT</name>
<comment type="pathway">
    <text evidence="7">Pyrimidine metabolism; dUMP biosynthesis; dUMP from dCTP (dUTP route): step 2/2.</text>
</comment>
<dbReference type="Proteomes" id="UP000295325">
    <property type="component" value="Unassembled WGS sequence"/>
</dbReference>
<dbReference type="Pfam" id="PF00692">
    <property type="entry name" value="dUTPase"/>
    <property type="match status" value="1"/>
</dbReference>
<evidence type="ECO:0000256" key="6">
    <source>
        <dbReference type="ARBA" id="ARBA00047686"/>
    </source>
</evidence>
<dbReference type="EC" id="3.6.1.23" evidence="7"/>
<dbReference type="FunFam" id="2.70.40.10:FF:000002">
    <property type="entry name" value="dUTP diphosphatase"/>
    <property type="match status" value="1"/>
</dbReference>
<dbReference type="InterPro" id="IPR029054">
    <property type="entry name" value="dUTPase-like"/>
</dbReference>
<dbReference type="InterPro" id="IPR036157">
    <property type="entry name" value="dUTPase-like_sf"/>
</dbReference>
<dbReference type="GO" id="GO:0046081">
    <property type="term" value="P:dUTP catabolic process"/>
    <property type="evidence" value="ECO:0007669"/>
    <property type="project" value="InterPro"/>
</dbReference>
<evidence type="ECO:0000256" key="7">
    <source>
        <dbReference type="HAMAP-Rule" id="MF_00116"/>
    </source>
</evidence>
<feature type="domain" description="dUTPase-like" evidence="8">
    <location>
        <begin position="14"/>
        <end position="145"/>
    </location>
</feature>
<organism evidence="9 10">
    <name type="scientific">Fonticella tunisiensis</name>
    <dbReference type="NCBI Taxonomy" id="1096341"/>
    <lineage>
        <taxon>Bacteria</taxon>
        <taxon>Bacillati</taxon>
        <taxon>Bacillota</taxon>
        <taxon>Clostridia</taxon>
        <taxon>Eubacteriales</taxon>
        <taxon>Clostridiaceae</taxon>
        <taxon>Fonticella</taxon>
    </lineage>
</organism>
<dbReference type="NCBIfam" id="NF001862">
    <property type="entry name" value="PRK00601.1"/>
    <property type="match status" value="1"/>
</dbReference>
<dbReference type="HAMAP" id="MF_00116">
    <property type="entry name" value="dUTPase_bact"/>
    <property type="match status" value="1"/>
</dbReference>
<comment type="caution">
    <text evidence="7">Lacks conserved residue(s) required for the propagation of feature annotation.</text>
</comment>
<dbReference type="GO" id="GO:0006226">
    <property type="term" value="P:dUMP biosynthetic process"/>
    <property type="evidence" value="ECO:0007669"/>
    <property type="project" value="UniProtKB-UniRule"/>
</dbReference>
<evidence type="ECO:0000259" key="8">
    <source>
        <dbReference type="Pfam" id="PF00692"/>
    </source>
</evidence>
<comment type="caution">
    <text evidence="9">The sequence shown here is derived from an EMBL/GenBank/DDBJ whole genome shotgun (WGS) entry which is preliminary data.</text>
</comment>
<feature type="binding site" evidence="7">
    <location>
        <begin position="66"/>
        <end position="68"/>
    </location>
    <ligand>
        <name>substrate</name>
    </ligand>
</feature>
<keyword evidence="4 7" id="KW-0460">Magnesium</keyword>
<evidence type="ECO:0000256" key="4">
    <source>
        <dbReference type="ARBA" id="ARBA00022842"/>
    </source>
</evidence>
<sequence>MKLYIKRIESARDLPLPNYMTKGAAGMDLFANVKDDVIIKPGEIKLIPTGIAISLPEGYEAQIRPRSGLALKHGISFVNTPGTIDSDYRGEINLIMINFGKENFTIHRGDRIAQMVINKIEIPQIVEVENLESTTRGEGGFGSTGI</sequence>
<comment type="function">
    <text evidence="7">This enzyme is involved in nucleotide metabolism: it produces dUMP, the immediate precursor of thymidine nucleotides and it decreases the intracellular concentration of dUTP so that uracil cannot be incorporated into DNA.</text>
</comment>
<dbReference type="CDD" id="cd07557">
    <property type="entry name" value="trimeric_dUTPase"/>
    <property type="match status" value="1"/>
</dbReference>